<evidence type="ECO:0000313" key="2">
    <source>
        <dbReference type="Proteomes" id="UP000309488"/>
    </source>
</evidence>
<dbReference type="EMBL" id="SWBR01000003">
    <property type="protein sequence ID" value="TKC08042.1"/>
    <property type="molecule type" value="Genomic_DNA"/>
</dbReference>
<reference evidence="1 2" key="1">
    <citation type="submission" date="2019-04" db="EMBL/GenBank/DDBJ databases">
        <title>Pedobacter sp. RP-3-22 sp. nov., isolated from Arctic soil.</title>
        <authorList>
            <person name="Dahal R.H."/>
            <person name="Kim D.-U."/>
        </authorList>
    </citation>
    <scope>NUCLEOTIDE SEQUENCE [LARGE SCALE GENOMIC DNA]</scope>
    <source>
        <strain evidence="1 2">RP-3-22</strain>
    </source>
</reference>
<protein>
    <submittedName>
        <fullName evidence="1">Uncharacterized protein</fullName>
    </submittedName>
</protein>
<dbReference type="AlphaFoldDB" id="A0A4U1CQQ8"/>
<gene>
    <name evidence="1" type="ORF">FA048_12830</name>
</gene>
<keyword evidence="2" id="KW-1185">Reference proteome</keyword>
<accession>A0A4U1CQQ8</accession>
<evidence type="ECO:0000313" key="1">
    <source>
        <dbReference type="EMBL" id="TKC08042.1"/>
    </source>
</evidence>
<name>A0A4U1CQQ8_9SPHI</name>
<organism evidence="1 2">
    <name type="scientific">Pedobacter polaris</name>
    <dbReference type="NCBI Taxonomy" id="2571273"/>
    <lineage>
        <taxon>Bacteria</taxon>
        <taxon>Pseudomonadati</taxon>
        <taxon>Bacteroidota</taxon>
        <taxon>Sphingobacteriia</taxon>
        <taxon>Sphingobacteriales</taxon>
        <taxon>Sphingobacteriaceae</taxon>
        <taxon>Pedobacter</taxon>
    </lineage>
</organism>
<dbReference type="OrthoDB" id="2078230at2"/>
<comment type="caution">
    <text evidence="1">The sequence shown here is derived from an EMBL/GenBank/DDBJ whole genome shotgun (WGS) entry which is preliminary data.</text>
</comment>
<sequence length="439" mass="51321">MEIKEKVLQEILSFYVKSKDFNGIPLSALQIKMKEDPSEIIEIVKILVEEDKVTIQTGTNPHIISLGSYTFAHQLQKLEEAKQNETKIILKIKGGPDFVSQSHPVCLYPTENLLRQKRNVDEYAESPFTKRLALGEPQLKPIYFDVEVLDRYLKDPRFSFDFEDYSGKISYHETEEKASELREEDKFFMQTFGLGTDEKGGRVAVVYLRYLSDLTPEHQVYWKSKIRKDNCQILKEYYDNTIVGTWTTSYSIFKAFIGQQKLLNEISEAIFGVPLFRKTFEDDKRPKEFTFFMTPTLENYNSFILLLDKMYSENINKTFFEGKIDTWEFLPVSDGVVERKGKGTIVLLQAFVEKNYKAADKKPLDEVFGPIKEIRRERQDPAHRINENFYDKVFVEKQKQMMIKALHSITALRYIFQAHPKAAHIKIPKWLETGSIKIF</sequence>
<dbReference type="Proteomes" id="UP000309488">
    <property type="component" value="Unassembled WGS sequence"/>
</dbReference>
<dbReference type="RefSeq" id="WP_136841616.1">
    <property type="nucleotide sequence ID" value="NZ_SWBR01000003.1"/>
</dbReference>
<proteinExistence type="predicted"/>